<dbReference type="GO" id="GO:0050136">
    <property type="term" value="F:NADH dehydrogenase (quinone) (non-electrogenic) activity"/>
    <property type="evidence" value="ECO:0007669"/>
    <property type="project" value="UniProtKB-UniRule"/>
</dbReference>
<evidence type="ECO:0000256" key="1">
    <source>
        <dbReference type="ARBA" id="ARBA00004127"/>
    </source>
</evidence>
<evidence type="ECO:0000256" key="5">
    <source>
        <dbReference type="HAMAP-Rule" id="MF_00445"/>
    </source>
</evidence>
<comment type="subunit">
    <text evidence="5">NDH-1 is composed of 14 different subunits. Subunits NuoA, H, J, K, L, M, N constitute the membrane sector of the complex.</text>
</comment>
<feature type="transmembrane region" description="Helical" evidence="5">
    <location>
        <begin position="338"/>
        <end position="357"/>
    </location>
</feature>
<proteinExistence type="inferred from homology"/>
<keyword evidence="5" id="KW-0520">NAD</keyword>
<dbReference type="OrthoDB" id="9811718at2"/>
<feature type="transmembrane region" description="Helical" evidence="5">
    <location>
        <begin position="279"/>
        <end position="300"/>
    </location>
</feature>
<keyword evidence="3 5" id="KW-1133">Transmembrane helix</keyword>
<feature type="domain" description="NADH:quinone oxidoreductase/Mrp antiporter transmembrane" evidence="7">
    <location>
        <begin position="162"/>
        <end position="458"/>
    </location>
</feature>
<comment type="subcellular location">
    <subcellularLocation>
        <location evidence="5">Cell membrane</location>
        <topology evidence="5">Multi-pass membrane protein</topology>
    </subcellularLocation>
    <subcellularLocation>
        <location evidence="1">Endomembrane system</location>
        <topology evidence="1">Multi-pass membrane protein</topology>
    </subcellularLocation>
    <subcellularLocation>
        <location evidence="6">Membrane</location>
        <topology evidence="6">Multi-pass membrane protein</topology>
    </subcellularLocation>
</comment>
<accession>A0A542X8J3</accession>
<dbReference type="GO" id="GO:0008137">
    <property type="term" value="F:NADH dehydrogenase (ubiquinone) activity"/>
    <property type="evidence" value="ECO:0007669"/>
    <property type="project" value="InterPro"/>
</dbReference>
<keyword evidence="5" id="KW-0874">Quinone</keyword>
<feature type="transmembrane region" description="Helical" evidence="5">
    <location>
        <begin position="446"/>
        <end position="471"/>
    </location>
</feature>
<dbReference type="NCBIfam" id="TIGR01770">
    <property type="entry name" value="NDH_I_N"/>
    <property type="match status" value="1"/>
</dbReference>
<dbReference type="Pfam" id="PF00361">
    <property type="entry name" value="Proton_antipo_M"/>
    <property type="match status" value="1"/>
</dbReference>
<dbReference type="RefSeq" id="WP_142004224.1">
    <property type="nucleotide sequence ID" value="NZ_CAJTBP010000001.1"/>
</dbReference>
<feature type="transmembrane region" description="Helical" evidence="5">
    <location>
        <begin position="145"/>
        <end position="162"/>
    </location>
</feature>
<evidence type="ECO:0000256" key="2">
    <source>
        <dbReference type="ARBA" id="ARBA00022692"/>
    </source>
</evidence>
<evidence type="ECO:0000256" key="6">
    <source>
        <dbReference type="RuleBase" id="RU000320"/>
    </source>
</evidence>
<feature type="transmembrane region" description="Helical" evidence="5">
    <location>
        <begin position="18"/>
        <end position="42"/>
    </location>
</feature>
<protein>
    <recommendedName>
        <fullName evidence="5">NADH-quinone oxidoreductase subunit N</fullName>
        <ecNumber evidence="5">7.1.1.-</ecNumber>
    </recommendedName>
    <alternativeName>
        <fullName evidence="5">NADH dehydrogenase I subunit N</fullName>
    </alternativeName>
    <alternativeName>
        <fullName evidence="5">NDH-1 subunit N</fullName>
    </alternativeName>
</protein>
<feature type="transmembrane region" description="Helical" evidence="5">
    <location>
        <begin position="90"/>
        <end position="108"/>
    </location>
</feature>
<dbReference type="Proteomes" id="UP000318336">
    <property type="component" value="Unassembled WGS sequence"/>
</dbReference>
<dbReference type="InterPro" id="IPR001750">
    <property type="entry name" value="ND/Mrp_TM"/>
</dbReference>
<name>A0A542X8J3_9MICO</name>
<gene>
    <name evidence="5" type="primary">nuoN</name>
    <name evidence="8" type="ORF">FB554_0191</name>
</gene>
<feature type="transmembrane region" description="Helical" evidence="5">
    <location>
        <begin position="49"/>
        <end position="70"/>
    </location>
</feature>
<evidence type="ECO:0000313" key="9">
    <source>
        <dbReference type="Proteomes" id="UP000318336"/>
    </source>
</evidence>
<dbReference type="PANTHER" id="PTHR22773">
    <property type="entry name" value="NADH DEHYDROGENASE"/>
    <property type="match status" value="1"/>
</dbReference>
<evidence type="ECO:0000259" key="7">
    <source>
        <dbReference type="Pfam" id="PF00361"/>
    </source>
</evidence>
<reference evidence="8 9" key="1">
    <citation type="submission" date="2019-06" db="EMBL/GenBank/DDBJ databases">
        <title>Sequencing the genomes of 1000 actinobacteria strains.</title>
        <authorList>
            <person name="Klenk H.-P."/>
        </authorList>
    </citation>
    <scope>NUCLEOTIDE SEQUENCE [LARGE SCALE GENOMIC DNA]</scope>
    <source>
        <strain evidence="8 9">DSM 24617</strain>
    </source>
</reference>
<evidence type="ECO:0000313" key="8">
    <source>
        <dbReference type="EMBL" id="TQL32076.1"/>
    </source>
</evidence>
<keyword evidence="5" id="KW-1278">Translocase</keyword>
<feature type="transmembrane region" description="Helical" evidence="5">
    <location>
        <begin position="312"/>
        <end position="331"/>
    </location>
</feature>
<dbReference type="GO" id="GO:0005886">
    <property type="term" value="C:plasma membrane"/>
    <property type="evidence" value="ECO:0007669"/>
    <property type="project" value="UniProtKB-SubCell"/>
</dbReference>
<keyword evidence="2 5" id="KW-0812">Transmembrane</keyword>
<feature type="transmembrane region" description="Helical" evidence="5">
    <location>
        <begin position="407"/>
        <end position="440"/>
    </location>
</feature>
<dbReference type="NCBIfam" id="NF004441">
    <property type="entry name" value="PRK05777.1-4"/>
    <property type="match status" value="1"/>
</dbReference>
<comment type="catalytic activity">
    <reaction evidence="5">
        <text>a quinone + NADH + 5 H(+)(in) = a quinol + NAD(+) + 4 H(+)(out)</text>
        <dbReference type="Rhea" id="RHEA:57888"/>
        <dbReference type="ChEBI" id="CHEBI:15378"/>
        <dbReference type="ChEBI" id="CHEBI:24646"/>
        <dbReference type="ChEBI" id="CHEBI:57540"/>
        <dbReference type="ChEBI" id="CHEBI:57945"/>
        <dbReference type="ChEBI" id="CHEBI:132124"/>
    </reaction>
</comment>
<dbReference type="EC" id="7.1.1.-" evidence="5"/>
<keyword evidence="5" id="KW-1003">Cell membrane</keyword>
<feature type="transmembrane region" description="Helical" evidence="5">
    <location>
        <begin position="198"/>
        <end position="222"/>
    </location>
</feature>
<dbReference type="GO" id="GO:0048038">
    <property type="term" value="F:quinone binding"/>
    <property type="evidence" value="ECO:0007669"/>
    <property type="project" value="UniProtKB-KW"/>
</dbReference>
<comment type="similarity">
    <text evidence="5">Belongs to the complex I subunit 2 family.</text>
</comment>
<keyword evidence="4 5" id="KW-0472">Membrane</keyword>
<dbReference type="GO" id="GO:0042773">
    <property type="term" value="P:ATP synthesis coupled electron transport"/>
    <property type="evidence" value="ECO:0007669"/>
    <property type="project" value="InterPro"/>
</dbReference>
<feature type="transmembrane region" description="Helical" evidence="5">
    <location>
        <begin position="242"/>
        <end position="267"/>
    </location>
</feature>
<organism evidence="8 9">
    <name type="scientific">Barrientosiimonas humi</name>
    <dbReference type="NCBI Taxonomy" id="999931"/>
    <lineage>
        <taxon>Bacteria</taxon>
        <taxon>Bacillati</taxon>
        <taxon>Actinomycetota</taxon>
        <taxon>Actinomycetes</taxon>
        <taxon>Micrococcales</taxon>
        <taxon>Dermacoccaceae</taxon>
        <taxon>Barrientosiimonas</taxon>
    </lineage>
</organism>
<feature type="transmembrane region" description="Helical" evidence="5">
    <location>
        <begin position="363"/>
        <end position="386"/>
    </location>
</feature>
<feature type="transmembrane region" description="Helical" evidence="5">
    <location>
        <begin position="168"/>
        <end position="186"/>
    </location>
</feature>
<dbReference type="HAMAP" id="MF_00445">
    <property type="entry name" value="NDH1_NuoN_1"/>
    <property type="match status" value="1"/>
</dbReference>
<comment type="caution">
    <text evidence="8">The sequence shown here is derived from an EMBL/GenBank/DDBJ whole genome shotgun (WGS) entry which is preliminary data.</text>
</comment>
<feature type="transmembrane region" description="Helical" evidence="5">
    <location>
        <begin position="478"/>
        <end position="504"/>
    </location>
</feature>
<keyword evidence="9" id="KW-1185">Reference proteome</keyword>
<dbReference type="GO" id="GO:0012505">
    <property type="term" value="C:endomembrane system"/>
    <property type="evidence" value="ECO:0007669"/>
    <property type="project" value="UniProtKB-SubCell"/>
</dbReference>
<comment type="function">
    <text evidence="5">NDH-1 shuttles electrons from NADH, via FMN and iron-sulfur (Fe-S) centers, to quinones in the respiratory chain. The immediate electron acceptor for the enzyme in this species is believed to be a menaquinone. Couples the redox reaction to proton translocation (for every two electrons transferred, four hydrogen ions are translocated across the cytoplasmic membrane), and thus conserves the redox energy in a proton gradient.</text>
</comment>
<evidence type="ECO:0000256" key="3">
    <source>
        <dbReference type="ARBA" id="ARBA00022989"/>
    </source>
</evidence>
<keyword evidence="5" id="KW-0813">Transport</keyword>
<dbReference type="EMBL" id="VFOK01000001">
    <property type="protein sequence ID" value="TQL32076.1"/>
    <property type="molecule type" value="Genomic_DNA"/>
</dbReference>
<evidence type="ECO:0000256" key="4">
    <source>
        <dbReference type="ARBA" id="ARBA00023136"/>
    </source>
</evidence>
<dbReference type="InterPro" id="IPR010096">
    <property type="entry name" value="NADH-Q_OxRdtase_suN/2"/>
</dbReference>
<sequence>MIAAPIGVPAAEFQPSDFAYSALLPIFIVFGAALVGVLIDAFAPRASRYVAQVTLTCVALVAAFVAVVTISRDNLSKTASGAIVIDGPSLFLQGAVLALGFTAVLAMAERLDRDQPDTFTQAGAATPGSPQETAAVRLGATSTEVFPLTLFSIAGMMMFVAAGDLLVMFVALEVLSLPLYILAGLARRRRLLSQEASLKYFLLGAFSSAFFLFGAALIYGYSGSVHLNEIAASLNQVVGQDPLLITGLVLVLVGLLFKIGAVPFHSWTPDVYQGSPTPVTGFMAACTKLAAFGALLRVLYVGFDGLAWNWKPIIAVVAVLTMVVGAVLSVTQTDVKRLLAYSSITHAGFILVGLIALDRAGLSGVMFYLVAYGFSTIAAFALIALVRSQGSEATHLSQWAGLGRRSPLVAALFSFLLLAFAGIPLTAGFTAKFAVFGAAIGGGATWLAVVGVVASAVTAFVYVKVIVLMYFSEPTGDTAAVVPSALGAVSVAIGVLATVVLGVAPSPLLDLAHSSSLFIR</sequence>
<dbReference type="AlphaFoldDB" id="A0A542X8J3"/>